<dbReference type="Proteomes" id="UP001595476">
    <property type="component" value="Unassembled WGS sequence"/>
</dbReference>
<dbReference type="Pfam" id="PF09611">
    <property type="entry name" value="Cas_Csy1"/>
    <property type="match status" value="1"/>
</dbReference>
<reference evidence="2" key="1">
    <citation type="journal article" date="2019" name="Int. J. Syst. Evol. Microbiol.">
        <title>The Global Catalogue of Microorganisms (GCM) 10K type strain sequencing project: providing services to taxonomists for standard genome sequencing and annotation.</title>
        <authorList>
            <consortium name="The Broad Institute Genomics Platform"/>
            <consortium name="The Broad Institute Genome Sequencing Center for Infectious Disease"/>
            <person name="Wu L."/>
            <person name="Ma J."/>
        </authorList>
    </citation>
    <scope>NUCLEOTIDE SEQUENCE [LARGE SCALE GENOMIC DNA]</scope>
    <source>
        <strain evidence="2">KCTC 52438</strain>
    </source>
</reference>
<sequence length="445" mass="50633">MEAQGLTEKILDYIQSRANDKLEKLEKDISKLQASDSADQSKLEALEDKLRDEKEKFKPVNWLTDAANRAGQIQFVTHAIKFLHSDAKGSNVYLAEEYRHTRTGYVSTASIKTPALDIVGNAAALDVGKLLMLDHEGNKLVDCVLAGNVTPFLSIAVDQDQAESWLAGLKNAVASKELSSHKLAKQVYWPINTGESDSDHSHQYHLLSPLFASAFAQKVYDVRRELREVQFSKDEELKANGHSRFPHLAVQTYGGTKPQNISQLNSQRYGKNYLLDNRPPLWAEIEKLPYNTESVFKSAFPRRAYKKAKAAHRLKAYLEKVFLNPSTFDIRQARQAGVEEIVDILLLFAANLHSQPAGWTDHPECKLSLDEQLWLDPGRAAYDEKFRQDMEAKKWHDQVAHKFATWLNNTLRSSTLNPGDVEHAQWKVYVAQELRLTERARKEYF</sequence>
<dbReference type="NCBIfam" id="TIGR02564">
    <property type="entry name" value="cas_Csy1"/>
    <property type="match status" value="1"/>
</dbReference>
<protein>
    <submittedName>
        <fullName evidence="1">Type I-F CRISPR-associated protein Csy1</fullName>
    </submittedName>
</protein>
<dbReference type="RefSeq" id="WP_386715373.1">
    <property type="nucleotide sequence ID" value="NZ_JBHRSZ010000002.1"/>
</dbReference>
<organism evidence="1 2">
    <name type="scientific">Litoribrevibacter euphylliae</name>
    <dbReference type="NCBI Taxonomy" id="1834034"/>
    <lineage>
        <taxon>Bacteria</taxon>
        <taxon>Pseudomonadati</taxon>
        <taxon>Pseudomonadota</taxon>
        <taxon>Gammaproteobacteria</taxon>
        <taxon>Oceanospirillales</taxon>
        <taxon>Oceanospirillaceae</taxon>
        <taxon>Litoribrevibacter</taxon>
    </lineage>
</organism>
<dbReference type="EMBL" id="JBHRSZ010000002">
    <property type="protein sequence ID" value="MFC3149782.1"/>
    <property type="molecule type" value="Genomic_DNA"/>
</dbReference>
<evidence type="ECO:0000313" key="1">
    <source>
        <dbReference type="EMBL" id="MFC3149782.1"/>
    </source>
</evidence>
<gene>
    <name evidence="1" type="primary">csy1</name>
    <name evidence="1" type="ORF">ACFOEK_01945</name>
</gene>
<accession>A0ABV7HDF8</accession>
<evidence type="ECO:0000313" key="2">
    <source>
        <dbReference type="Proteomes" id="UP001595476"/>
    </source>
</evidence>
<dbReference type="InterPro" id="IPR013397">
    <property type="entry name" value="CRISPR-assoc_prot_Csy1"/>
</dbReference>
<proteinExistence type="predicted"/>
<keyword evidence="2" id="KW-1185">Reference proteome</keyword>
<comment type="caution">
    <text evidence="1">The sequence shown here is derived from an EMBL/GenBank/DDBJ whole genome shotgun (WGS) entry which is preliminary data.</text>
</comment>
<name>A0ABV7HDF8_9GAMM</name>